<dbReference type="OrthoDB" id="10632366at2759"/>
<gene>
    <name evidence="2" type="ORF">NPIL_303491</name>
</gene>
<feature type="compositionally biased region" description="Basic and acidic residues" evidence="1">
    <location>
        <begin position="53"/>
        <end position="63"/>
    </location>
</feature>
<protein>
    <submittedName>
        <fullName evidence="2">Uncharacterized protein</fullName>
    </submittedName>
</protein>
<evidence type="ECO:0000313" key="3">
    <source>
        <dbReference type="Proteomes" id="UP000887013"/>
    </source>
</evidence>
<comment type="caution">
    <text evidence="2">The sequence shown here is derived from an EMBL/GenBank/DDBJ whole genome shotgun (WGS) entry which is preliminary data.</text>
</comment>
<organism evidence="2 3">
    <name type="scientific">Nephila pilipes</name>
    <name type="common">Giant wood spider</name>
    <name type="synonym">Nephila maculata</name>
    <dbReference type="NCBI Taxonomy" id="299642"/>
    <lineage>
        <taxon>Eukaryota</taxon>
        <taxon>Metazoa</taxon>
        <taxon>Ecdysozoa</taxon>
        <taxon>Arthropoda</taxon>
        <taxon>Chelicerata</taxon>
        <taxon>Arachnida</taxon>
        <taxon>Araneae</taxon>
        <taxon>Araneomorphae</taxon>
        <taxon>Entelegynae</taxon>
        <taxon>Araneoidea</taxon>
        <taxon>Nephilidae</taxon>
        <taxon>Nephila</taxon>
    </lineage>
</organism>
<reference evidence="2" key="1">
    <citation type="submission" date="2020-08" db="EMBL/GenBank/DDBJ databases">
        <title>Multicomponent nature underlies the extraordinary mechanical properties of spider dragline silk.</title>
        <authorList>
            <person name="Kono N."/>
            <person name="Nakamura H."/>
            <person name="Mori M."/>
            <person name="Yoshida Y."/>
            <person name="Ohtoshi R."/>
            <person name="Malay A.D."/>
            <person name="Moran D.A.P."/>
            <person name="Tomita M."/>
            <person name="Numata K."/>
            <person name="Arakawa K."/>
        </authorList>
    </citation>
    <scope>NUCLEOTIDE SEQUENCE</scope>
</reference>
<dbReference type="AlphaFoldDB" id="A0A8X6QGS3"/>
<name>A0A8X6QGS3_NEPPI</name>
<proteinExistence type="predicted"/>
<keyword evidence="3" id="KW-1185">Reference proteome</keyword>
<evidence type="ECO:0000313" key="2">
    <source>
        <dbReference type="EMBL" id="GFU24590.1"/>
    </source>
</evidence>
<dbReference type="Proteomes" id="UP000887013">
    <property type="component" value="Unassembled WGS sequence"/>
</dbReference>
<accession>A0A8X6QGS3</accession>
<dbReference type="EMBL" id="BMAW01032228">
    <property type="protein sequence ID" value="GFU24590.1"/>
    <property type="molecule type" value="Genomic_DNA"/>
</dbReference>
<evidence type="ECO:0000256" key="1">
    <source>
        <dbReference type="SAM" id="MobiDB-lite"/>
    </source>
</evidence>
<feature type="region of interest" description="Disordered" evidence="1">
    <location>
        <begin position="40"/>
        <end position="78"/>
    </location>
</feature>
<sequence>MTENLWTVRLLRLSGPEQSSDLRRGERKKNKRERELFITADAEQRKAAPRHKMPAEGKAHCEASPEQEDGQGCVLGRGQRTPRVGKEIAFKGAAMHGESTVAVRKHVRMRKKSFLFPLCTHFGIFVFI</sequence>